<feature type="compositionally biased region" description="Acidic residues" evidence="1">
    <location>
        <begin position="185"/>
        <end position="194"/>
    </location>
</feature>
<reference evidence="4" key="2">
    <citation type="submission" date="2020-10" db="UniProtKB">
        <authorList>
            <consortium name="WormBaseParasite"/>
        </authorList>
    </citation>
    <scope>IDENTIFICATION</scope>
</reference>
<accession>A0A7E4UXL7</accession>
<dbReference type="Proteomes" id="UP000492821">
    <property type="component" value="Unassembled WGS sequence"/>
</dbReference>
<feature type="signal peptide" evidence="2">
    <location>
        <begin position="1"/>
        <end position="25"/>
    </location>
</feature>
<feature type="compositionally biased region" description="Basic and acidic residues" evidence="1">
    <location>
        <begin position="167"/>
        <end position="184"/>
    </location>
</feature>
<evidence type="ECO:0000256" key="1">
    <source>
        <dbReference type="SAM" id="MobiDB-lite"/>
    </source>
</evidence>
<dbReference type="AlphaFoldDB" id="A0A7E4UXL7"/>
<evidence type="ECO:0000313" key="4">
    <source>
        <dbReference type="WBParaSite" id="Pan_g14024.t1"/>
    </source>
</evidence>
<proteinExistence type="predicted"/>
<reference evidence="3" key="1">
    <citation type="journal article" date="2013" name="Genetics">
        <title>The draft genome and transcriptome of Panagrellus redivivus are shaped by the harsh demands of a free-living lifestyle.</title>
        <authorList>
            <person name="Srinivasan J."/>
            <person name="Dillman A.R."/>
            <person name="Macchietto M.G."/>
            <person name="Heikkinen L."/>
            <person name="Lakso M."/>
            <person name="Fracchia K.M."/>
            <person name="Antoshechkin I."/>
            <person name="Mortazavi A."/>
            <person name="Wong G."/>
            <person name="Sternberg P.W."/>
        </authorList>
    </citation>
    <scope>NUCLEOTIDE SEQUENCE [LARGE SCALE GENOMIC DNA]</scope>
    <source>
        <strain evidence="3">MT8872</strain>
    </source>
</reference>
<keyword evidence="2" id="KW-0732">Signal</keyword>
<keyword evidence="3" id="KW-1185">Reference proteome</keyword>
<dbReference type="WBParaSite" id="Pan_g14024.t1">
    <property type="protein sequence ID" value="Pan_g14024.t1"/>
    <property type="gene ID" value="Pan_g14024"/>
</dbReference>
<evidence type="ECO:0000256" key="2">
    <source>
        <dbReference type="SAM" id="SignalP"/>
    </source>
</evidence>
<name>A0A7E4UXL7_PANRE</name>
<feature type="region of interest" description="Disordered" evidence="1">
    <location>
        <begin position="138"/>
        <end position="230"/>
    </location>
</feature>
<sequence>MTLRSICWYLPVAGLVLTYLQRASCQINLGTLNFGKNERGDFQLGVGQAANIFGFGGDREFGLTAGNGGFDTKVGGGALIGGERLGLDGGLGVRPESGINLGSMLNFGNGPPNPSDPAGSLNTFINNVGYFFQRFAPPRGGQITGTPLPPVPPELASGRPSQIIGSRSRERISAESRWKSRETTDSPDDYNVEEIPERSESTTEWPEVSTMPHGRWNRPPVPRELELIDD</sequence>
<organism evidence="3 4">
    <name type="scientific">Panagrellus redivivus</name>
    <name type="common">Microworm</name>
    <dbReference type="NCBI Taxonomy" id="6233"/>
    <lineage>
        <taxon>Eukaryota</taxon>
        <taxon>Metazoa</taxon>
        <taxon>Ecdysozoa</taxon>
        <taxon>Nematoda</taxon>
        <taxon>Chromadorea</taxon>
        <taxon>Rhabditida</taxon>
        <taxon>Tylenchina</taxon>
        <taxon>Panagrolaimomorpha</taxon>
        <taxon>Panagrolaimoidea</taxon>
        <taxon>Panagrolaimidae</taxon>
        <taxon>Panagrellus</taxon>
    </lineage>
</organism>
<evidence type="ECO:0000313" key="3">
    <source>
        <dbReference type="Proteomes" id="UP000492821"/>
    </source>
</evidence>
<feature type="chain" id="PRO_5028833034" evidence="2">
    <location>
        <begin position="26"/>
        <end position="230"/>
    </location>
</feature>
<feature type="compositionally biased region" description="Basic and acidic residues" evidence="1">
    <location>
        <begin position="221"/>
        <end position="230"/>
    </location>
</feature>
<protein>
    <submittedName>
        <fullName evidence="4">Glycine rich superfamily member</fullName>
    </submittedName>
</protein>